<dbReference type="InterPro" id="IPR053812">
    <property type="entry name" value="HTH_Sigma70_ECF-like"/>
</dbReference>
<dbReference type="PANTHER" id="PTHR43133">
    <property type="entry name" value="RNA POLYMERASE ECF-TYPE SIGMA FACTO"/>
    <property type="match status" value="1"/>
</dbReference>
<dbReference type="Gene3D" id="1.10.10.10">
    <property type="entry name" value="Winged helix-like DNA-binding domain superfamily/Winged helix DNA-binding domain"/>
    <property type="match status" value="1"/>
</dbReference>
<dbReference type="InterPro" id="IPR039425">
    <property type="entry name" value="RNA_pol_sigma-70-like"/>
</dbReference>
<dbReference type="InterPro" id="IPR036388">
    <property type="entry name" value="WH-like_DNA-bd_sf"/>
</dbReference>
<dbReference type="KEGG" id="lcre:Pla8534_14580"/>
<dbReference type="GO" id="GO:0006352">
    <property type="term" value="P:DNA-templated transcription initiation"/>
    <property type="evidence" value="ECO:0007669"/>
    <property type="project" value="InterPro"/>
</dbReference>
<evidence type="ECO:0000256" key="1">
    <source>
        <dbReference type="ARBA" id="ARBA00010641"/>
    </source>
</evidence>
<keyword evidence="2" id="KW-0805">Transcription regulation</keyword>
<dbReference type="SUPFAM" id="SSF88946">
    <property type="entry name" value="Sigma2 domain of RNA polymerase sigma factors"/>
    <property type="match status" value="1"/>
</dbReference>
<evidence type="ECO:0000256" key="5">
    <source>
        <dbReference type="ARBA" id="ARBA00023163"/>
    </source>
</evidence>
<feature type="domain" description="RNA polymerase sigma-70 ECF-like HTH" evidence="7">
    <location>
        <begin position="9"/>
        <end position="191"/>
    </location>
</feature>
<evidence type="ECO:0000256" key="4">
    <source>
        <dbReference type="ARBA" id="ARBA00023125"/>
    </source>
</evidence>
<comment type="similarity">
    <text evidence="1">Belongs to the sigma-70 factor family. ECF subfamily.</text>
</comment>
<dbReference type="GO" id="GO:0016987">
    <property type="term" value="F:sigma factor activity"/>
    <property type="evidence" value="ECO:0007669"/>
    <property type="project" value="UniProtKB-KW"/>
</dbReference>
<feature type="region of interest" description="Disordered" evidence="6">
    <location>
        <begin position="95"/>
        <end position="126"/>
    </location>
</feature>
<evidence type="ECO:0000313" key="8">
    <source>
        <dbReference type="EMBL" id="QDU93677.1"/>
    </source>
</evidence>
<organism evidence="8 9">
    <name type="scientific">Lignipirellula cremea</name>
    <dbReference type="NCBI Taxonomy" id="2528010"/>
    <lineage>
        <taxon>Bacteria</taxon>
        <taxon>Pseudomonadati</taxon>
        <taxon>Planctomycetota</taxon>
        <taxon>Planctomycetia</taxon>
        <taxon>Pirellulales</taxon>
        <taxon>Pirellulaceae</taxon>
        <taxon>Lignipirellula</taxon>
    </lineage>
</organism>
<evidence type="ECO:0000313" key="9">
    <source>
        <dbReference type="Proteomes" id="UP000317648"/>
    </source>
</evidence>
<dbReference type="NCBIfam" id="TIGR02937">
    <property type="entry name" value="sigma70-ECF"/>
    <property type="match status" value="1"/>
</dbReference>
<proteinExistence type="inferred from homology"/>
<name>A0A518DPA7_9BACT</name>
<accession>A0A518DPA7</accession>
<evidence type="ECO:0000256" key="2">
    <source>
        <dbReference type="ARBA" id="ARBA00023015"/>
    </source>
</evidence>
<dbReference type="InterPro" id="IPR013324">
    <property type="entry name" value="RNA_pol_sigma_r3/r4-like"/>
</dbReference>
<keyword evidence="5" id="KW-0804">Transcription</keyword>
<gene>
    <name evidence="8" type="ORF">Pla8534_14580</name>
</gene>
<reference evidence="8 9" key="1">
    <citation type="submission" date="2019-02" db="EMBL/GenBank/DDBJ databases">
        <title>Deep-cultivation of Planctomycetes and their phenomic and genomic characterization uncovers novel biology.</title>
        <authorList>
            <person name="Wiegand S."/>
            <person name="Jogler M."/>
            <person name="Boedeker C."/>
            <person name="Pinto D."/>
            <person name="Vollmers J."/>
            <person name="Rivas-Marin E."/>
            <person name="Kohn T."/>
            <person name="Peeters S.H."/>
            <person name="Heuer A."/>
            <person name="Rast P."/>
            <person name="Oberbeckmann S."/>
            <person name="Bunk B."/>
            <person name="Jeske O."/>
            <person name="Meyerdierks A."/>
            <person name="Storesund J.E."/>
            <person name="Kallscheuer N."/>
            <person name="Luecker S."/>
            <person name="Lage O.M."/>
            <person name="Pohl T."/>
            <person name="Merkel B.J."/>
            <person name="Hornburger P."/>
            <person name="Mueller R.-W."/>
            <person name="Bruemmer F."/>
            <person name="Labrenz M."/>
            <person name="Spormann A.M."/>
            <person name="Op den Camp H."/>
            <person name="Overmann J."/>
            <person name="Amann R."/>
            <person name="Jetten M.S.M."/>
            <person name="Mascher T."/>
            <person name="Medema M.H."/>
            <person name="Devos D.P."/>
            <person name="Kaster A.-K."/>
            <person name="Ovreas L."/>
            <person name="Rohde M."/>
            <person name="Galperin M.Y."/>
            <person name="Jogler C."/>
        </authorList>
    </citation>
    <scope>NUCLEOTIDE SEQUENCE [LARGE SCALE GENOMIC DNA]</scope>
    <source>
        <strain evidence="8 9">Pla85_3_4</strain>
    </source>
</reference>
<keyword evidence="4" id="KW-0238">DNA-binding</keyword>
<dbReference type="Pfam" id="PF07638">
    <property type="entry name" value="Sigma70_ECF"/>
    <property type="match status" value="1"/>
</dbReference>
<keyword evidence="3" id="KW-0731">Sigma factor</keyword>
<feature type="compositionally biased region" description="Basic and acidic residues" evidence="6">
    <location>
        <begin position="103"/>
        <end position="118"/>
    </location>
</feature>
<dbReference type="InterPro" id="IPR013325">
    <property type="entry name" value="RNA_pol_sigma_r2"/>
</dbReference>
<dbReference type="InterPro" id="IPR014284">
    <property type="entry name" value="RNA_pol_sigma-70_dom"/>
</dbReference>
<dbReference type="GO" id="GO:0003677">
    <property type="term" value="F:DNA binding"/>
    <property type="evidence" value="ECO:0007669"/>
    <property type="project" value="UniProtKB-KW"/>
</dbReference>
<dbReference type="PANTHER" id="PTHR43133:SF8">
    <property type="entry name" value="RNA POLYMERASE SIGMA FACTOR HI_1459-RELATED"/>
    <property type="match status" value="1"/>
</dbReference>
<keyword evidence="9" id="KW-1185">Reference proteome</keyword>
<dbReference type="SUPFAM" id="SSF88659">
    <property type="entry name" value="Sigma3 and sigma4 domains of RNA polymerase sigma factors"/>
    <property type="match status" value="1"/>
</dbReference>
<evidence type="ECO:0000256" key="6">
    <source>
        <dbReference type="SAM" id="MobiDB-lite"/>
    </source>
</evidence>
<dbReference type="EMBL" id="CP036433">
    <property type="protein sequence ID" value="QDU93677.1"/>
    <property type="molecule type" value="Genomic_DNA"/>
</dbReference>
<dbReference type="Gene3D" id="1.10.1740.10">
    <property type="match status" value="1"/>
</dbReference>
<sequence length="199" mass="23009">MNDDSIDAVERFRAGDEHAAGELYEKYVHRLIALARGKMSPRLRRRVDPEDVVHSVYRSFFVKAGNDAFTFERSGDLWRLLSTITVNKVLRQVQRNRRKKRSMDREQSMQAGKDHDVLPPEVVASDPSPSEALVMIEEVEALMETLKPAHREMLALRLQGASTEEIALECDCSDRTVRRVLEKVRDYLHERQTSEDEEE</sequence>
<dbReference type="RefSeq" id="WP_197443062.1">
    <property type="nucleotide sequence ID" value="NZ_CP036433.1"/>
</dbReference>
<dbReference type="AlphaFoldDB" id="A0A518DPA7"/>
<evidence type="ECO:0000256" key="3">
    <source>
        <dbReference type="ARBA" id="ARBA00023082"/>
    </source>
</evidence>
<protein>
    <submittedName>
        <fullName evidence="8">RNA polymerase sigma factor</fullName>
    </submittedName>
</protein>
<dbReference type="Proteomes" id="UP000317648">
    <property type="component" value="Chromosome"/>
</dbReference>
<evidence type="ECO:0000259" key="7">
    <source>
        <dbReference type="Pfam" id="PF07638"/>
    </source>
</evidence>